<name>A0ABU0C2H2_9HYPH</name>
<dbReference type="CDD" id="cd00448">
    <property type="entry name" value="YjgF_YER057c_UK114_family"/>
    <property type="match status" value="1"/>
</dbReference>
<dbReference type="Pfam" id="PF01042">
    <property type="entry name" value="Ribonuc_L-PSP"/>
    <property type="match status" value="1"/>
</dbReference>
<accession>A0ABU0C2H2</accession>
<gene>
    <name evidence="1" type="ORF">QO002_005508</name>
</gene>
<keyword evidence="2" id="KW-1185">Reference proteome</keyword>
<sequence>MHAAGRSLSDVVQIQAYLIDKTDAAGFNRVYREFFRAPYPVPATVVVDLLSTDIRLEIMATAVV</sequence>
<dbReference type="EMBL" id="JAUSVF010000003">
    <property type="protein sequence ID" value="MDQ0323302.1"/>
    <property type="molecule type" value="Genomic_DNA"/>
</dbReference>
<dbReference type="InterPro" id="IPR006175">
    <property type="entry name" value="YjgF/YER057c/UK114"/>
</dbReference>
<reference evidence="1 2" key="1">
    <citation type="submission" date="2023-07" db="EMBL/GenBank/DDBJ databases">
        <title>Genomic Encyclopedia of Type Strains, Phase IV (KMG-IV): sequencing the most valuable type-strain genomes for metagenomic binning, comparative biology and taxonomic classification.</title>
        <authorList>
            <person name="Goeker M."/>
        </authorList>
    </citation>
    <scope>NUCLEOTIDE SEQUENCE [LARGE SCALE GENOMIC DNA]</scope>
    <source>
        <strain evidence="1 2">DSM 1112</strain>
    </source>
</reference>
<dbReference type="RefSeq" id="WP_307235754.1">
    <property type="nucleotide sequence ID" value="NZ_JAUSVF010000003.1"/>
</dbReference>
<comment type="caution">
    <text evidence="1">The sequence shown here is derived from an EMBL/GenBank/DDBJ whole genome shotgun (WGS) entry which is preliminary data.</text>
</comment>
<organism evidence="1 2">
    <name type="scientific">Pararhizobium capsulatum DSM 1112</name>
    <dbReference type="NCBI Taxonomy" id="1121113"/>
    <lineage>
        <taxon>Bacteria</taxon>
        <taxon>Pseudomonadati</taxon>
        <taxon>Pseudomonadota</taxon>
        <taxon>Alphaproteobacteria</taxon>
        <taxon>Hyphomicrobiales</taxon>
        <taxon>Rhizobiaceae</taxon>
        <taxon>Rhizobium/Agrobacterium group</taxon>
        <taxon>Pararhizobium</taxon>
    </lineage>
</organism>
<dbReference type="Proteomes" id="UP001230207">
    <property type="component" value="Unassembled WGS sequence"/>
</dbReference>
<dbReference type="Gene3D" id="3.30.1330.40">
    <property type="entry name" value="RutC-like"/>
    <property type="match status" value="1"/>
</dbReference>
<evidence type="ECO:0000313" key="2">
    <source>
        <dbReference type="Proteomes" id="UP001230207"/>
    </source>
</evidence>
<dbReference type="SUPFAM" id="SSF55298">
    <property type="entry name" value="YjgF-like"/>
    <property type="match status" value="1"/>
</dbReference>
<proteinExistence type="predicted"/>
<dbReference type="InterPro" id="IPR035959">
    <property type="entry name" value="RutC-like_sf"/>
</dbReference>
<protein>
    <submittedName>
        <fullName evidence="1">Enamine deaminase RidA (YjgF/YER057c/UK114 family)</fullName>
    </submittedName>
</protein>
<evidence type="ECO:0000313" key="1">
    <source>
        <dbReference type="EMBL" id="MDQ0323302.1"/>
    </source>
</evidence>